<proteinExistence type="inferred from homology"/>
<dbReference type="SUPFAM" id="SSF51182">
    <property type="entry name" value="RmlC-like cupins"/>
    <property type="match status" value="1"/>
</dbReference>
<keyword evidence="9" id="KW-1185">Reference proteome</keyword>
<evidence type="ECO:0000256" key="5">
    <source>
        <dbReference type="PIRSR" id="PIRSR600888-1"/>
    </source>
</evidence>
<dbReference type="UniPathway" id="UPA00124"/>
<keyword evidence="7" id="KW-0413">Isomerase</keyword>
<feature type="active site" description="Proton donor" evidence="5">
    <location>
        <position position="132"/>
    </location>
</feature>
<comment type="function">
    <text evidence="2 7">Catalyzes the epimerization of the C3' and C5'positions of dTDP-6-deoxy-D-xylo-4-hexulose, forming dTDP-6-deoxy-L-lyxo-4-hexulose.</text>
</comment>
<dbReference type="OrthoDB" id="9800680at2"/>
<dbReference type="PANTHER" id="PTHR21047">
    <property type="entry name" value="DTDP-6-DEOXY-D-GLUCOSE-3,5 EPIMERASE"/>
    <property type="match status" value="1"/>
</dbReference>
<organism evidence="8 9">
    <name type="scientific">Epilithonimonas lactis</name>
    <dbReference type="NCBI Taxonomy" id="421072"/>
    <lineage>
        <taxon>Bacteria</taxon>
        <taxon>Pseudomonadati</taxon>
        <taxon>Bacteroidota</taxon>
        <taxon>Flavobacteriia</taxon>
        <taxon>Flavobacteriales</taxon>
        <taxon>Weeksellaceae</taxon>
        <taxon>Chryseobacterium group</taxon>
        <taxon>Epilithonimonas</taxon>
    </lineage>
</organism>
<dbReference type="InterPro" id="IPR011051">
    <property type="entry name" value="RmlC_Cupin_sf"/>
</dbReference>
<accession>A0A085BFL1</accession>
<evidence type="ECO:0000256" key="7">
    <source>
        <dbReference type="RuleBase" id="RU364069"/>
    </source>
</evidence>
<comment type="similarity">
    <text evidence="7">Belongs to the dTDP-4-dehydrorhamnose 3,5-epimerase family.</text>
</comment>
<dbReference type="Pfam" id="PF00908">
    <property type="entry name" value="dTDP_sugar_isom"/>
    <property type="match status" value="1"/>
</dbReference>
<dbReference type="NCBIfam" id="TIGR01221">
    <property type="entry name" value="rmlC"/>
    <property type="match status" value="1"/>
</dbReference>
<evidence type="ECO:0000256" key="1">
    <source>
        <dbReference type="ARBA" id="ARBA00001298"/>
    </source>
</evidence>
<dbReference type="RefSeq" id="WP_034977060.1">
    <property type="nucleotide sequence ID" value="NZ_FOFI01000001.1"/>
</dbReference>
<dbReference type="GO" id="GO:0005829">
    <property type="term" value="C:cytosol"/>
    <property type="evidence" value="ECO:0007669"/>
    <property type="project" value="TreeGrafter"/>
</dbReference>
<feature type="active site" description="Proton acceptor" evidence="5">
    <location>
        <position position="62"/>
    </location>
</feature>
<gene>
    <name evidence="8" type="ORF">IO89_13730</name>
</gene>
<dbReference type="AlphaFoldDB" id="A0A085BFL1"/>
<dbReference type="EC" id="5.1.3.13" evidence="3 7"/>
<dbReference type="GO" id="GO:0008830">
    <property type="term" value="F:dTDP-4-dehydrorhamnose 3,5-epimerase activity"/>
    <property type="evidence" value="ECO:0007669"/>
    <property type="project" value="UniProtKB-UniRule"/>
</dbReference>
<comment type="caution">
    <text evidence="8">The sequence shown here is derived from an EMBL/GenBank/DDBJ whole genome shotgun (WGS) entry which is preliminary data.</text>
</comment>
<dbReference type="GO" id="GO:0019305">
    <property type="term" value="P:dTDP-rhamnose biosynthetic process"/>
    <property type="evidence" value="ECO:0007669"/>
    <property type="project" value="UniProtKB-UniRule"/>
</dbReference>
<name>A0A085BFL1_9FLAO</name>
<dbReference type="eggNOG" id="COG1898">
    <property type="taxonomic scope" value="Bacteria"/>
</dbReference>
<reference evidence="8 9" key="1">
    <citation type="submission" date="2014-07" db="EMBL/GenBank/DDBJ databases">
        <title>Epilithonimonas lactis LMG 22401 Genome.</title>
        <authorList>
            <person name="Pipes S.E."/>
            <person name="Stropko S.J."/>
        </authorList>
    </citation>
    <scope>NUCLEOTIDE SEQUENCE [LARGE SCALE GENOMIC DNA]</scope>
    <source>
        <strain evidence="8 9">LMG 24401</strain>
    </source>
</reference>
<evidence type="ECO:0000313" key="9">
    <source>
        <dbReference type="Proteomes" id="UP000028623"/>
    </source>
</evidence>
<evidence type="ECO:0000256" key="4">
    <source>
        <dbReference type="ARBA" id="ARBA00019595"/>
    </source>
</evidence>
<dbReference type="InterPro" id="IPR014710">
    <property type="entry name" value="RmlC-like_jellyroll"/>
</dbReference>
<evidence type="ECO:0000256" key="2">
    <source>
        <dbReference type="ARBA" id="ARBA00001997"/>
    </source>
</evidence>
<dbReference type="STRING" id="421072.SAMN04488097_0648"/>
<feature type="site" description="Participates in a stacking interaction with the thymidine ring of dTDP-4-oxo-6-deoxyglucose" evidence="6">
    <location>
        <position position="138"/>
    </location>
</feature>
<dbReference type="Proteomes" id="UP000028623">
    <property type="component" value="Unassembled WGS sequence"/>
</dbReference>
<dbReference type="CDD" id="cd00438">
    <property type="entry name" value="cupin_RmlC"/>
    <property type="match status" value="1"/>
</dbReference>
<dbReference type="EMBL" id="JPLY01000004">
    <property type="protein sequence ID" value="KFC21256.1"/>
    <property type="molecule type" value="Genomic_DNA"/>
</dbReference>
<comment type="pathway">
    <text evidence="7">Carbohydrate biosynthesis; dTDP-L-rhamnose biosynthesis.</text>
</comment>
<dbReference type="Gene3D" id="2.60.120.10">
    <property type="entry name" value="Jelly Rolls"/>
    <property type="match status" value="1"/>
</dbReference>
<evidence type="ECO:0000256" key="3">
    <source>
        <dbReference type="ARBA" id="ARBA00012098"/>
    </source>
</evidence>
<dbReference type="GO" id="GO:0000271">
    <property type="term" value="P:polysaccharide biosynthetic process"/>
    <property type="evidence" value="ECO:0007669"/>
    <property type="project" value="TreeGrafter"/>
</dbReference>
<sequence>MKLKETPLKDCYIVEPTIYDDDRGYFFEKYNERRFEELTGFNGHFVQDNVSRSTYGVLRGLHLQKGEHAQAKLVSCLEGSVYDVALDLRKESPTFGKWFGIELTGENKLQLYVPRGFAHGFVVLSENATFTYKCDNFYNKQSEGSVLWNDPDLNIDWQLPADDVVLSDKDRIGPTFKEENF</sequence>
<dbReference type="PANTHER" id="PTHR21047:SF2">
    <property type="entry name" value="THYMIDINE DIPHOSPHO-4-KETO-RHAMNOSE 3,5-EPIMERASE"/>
    <property type="match status" value="1"/>
</dbReference>
<evidence type="ECO:0000313" key="8">
    <source>
        <dbReference type="EMBL" id="KFC21256.1"/>
    </source>
</evidence>
<evidence type="ECO:0000256" key="6">
    <source>
        <dbReference type="PIRSR" id="PIRSR600888-3"/>
    </source>
</evidence>
<comment type="subunit">
    <text evidence="7">Homodimer.</text>
</comment>
<protein>
    <recommendedName>
        <fullName evidence="4 7">dTDP-4-dehydrorhamnose 3,5-epimerase</fullName>
        <ecNumber evidence="3 7">5.1.3.13</ecNumber>
    </recommendedName>
    <alternativeName>
        <fullName evidence="7">Thymidine diphospho-4-keto-rhamnose 3,5-epimerase</fullName>
    </alternativeName>
</protein>
<comment type="catalytic activity">
    <reaction evidence="1 7">
        <text>dTDP-4-dehydro-6-deoxy-alpha-D-glucose = dTDP-4-dehydro-beta-L-rhamnose</text>
        <dbReference type="Rhea" id="RHEA:16969"/>
        <dbReference type="ChEBI" id="CHEBI:57649"/>
        <dbReference type="ChEBI" id="CHEBI:62830"/>
        <dbReference type="EC" id="5.1.3.13"/>
    </reaction>
</comment>
<dbReference type="InterPro" id="IPR000888">
    <property type="entry name" value="RmlC-like"/>
</dbReference>